<evidence type="ECO:0000313" key="1">
    <source>
        <dbReference type="EMBL" id="AMT96513.1"/>
    </source>
</evidence>
<evidence type="ECO:0000313" key="2">
    <source>
        <dbReference type="Proteomes" id="UP000076104"/>
    </source>
</evidence>
<dbReference type="EMBL" id="CP014945">
    <property type="protein sequence ID" value="AMT96513.1"/>
    <property type="molecule type" value="Genomic_DNA"/>
</dbReference>
<proteinExistence type="predicted"/>
<organism evidence="1 2">
    <name type="scientific">Psychrobacter alimentarius</name>
    <dbReference type="NCBI Taxonomy" id="261164"/>
    <lineage>
        <taxon>Bacteria</taxon>
        <taxon>Pseudomonadati</taxon>
        <taxon>Pseudomonadota</taxon>
        <taxon>Gammaproteobacteria</taxon>
        <taxon>Moraxellales</taxon>
        <taxon>Moraxellaceae</taxon>
        <taxon>Psychrobacter</taxon>
    </lineage>
</organism>
<gene>
    <name evidence="1" type="ORF">A3K91_0898</name>
</gene>
<protein>
    <submittedName>
        <fullName evidence="1">Uncharacterized protein</fullName>
    </submittedName>
</protein>
<keyword evidence="2" id="KW-1185">Reference proteome</keyword>
<name>A0ABN4N0N1_9GAMM</name>
<dbReference type="RefSeq" id="WP_062844194.1">
    <property type="nucleotide sequence ID" value="NZ_CP014945.1"/>
</dbReference>
<dbReference type="Proteomes" id="UP000076104">
    <property type="component" value="Chromosome"/>
</dbReference>
<reference evidence="1 2" key="1">
    <citation type="submission" date="2016-03" db="EMBL/GenBank/DDBJ databases">
        <title>Genome sequencing of Psychrobacter alimentarius PAMC 27889.</title>
        <authorList>
            <person name="Lee J."/>
            <person name="Kim O.-S."/>
        </authorList>
    </citation>
    <scope>NUCLEOTIDE SEQUENCE [LARGE SCALE GENOMIC DNA]</scope>
    <source>
        <strain evidence="1 2">PAMC 27889</strain>
    </source>
</reference>
<sequence length="149" mass="17556">MKIFRGFTGSVKFGLNENENLIRPRRPRHSDCFVHEIVDQWFYCKFGIKARSETIFCTPNCHQATKYGEAYEITVPDTIKYKLIYSVKVDDLIDIEEEVDDLKNKDEIIAWLESKDYAVVSNFDKLPIKFRGEIMLYCTHFNIEKDGEK</sequence>
<dbReference type="GeneID" id="33059655"/>
<accession>A0ABN4N0N1</accession>